<name>A0A1U7H9W4_9CHRO</name>
<dbReference type="GO" id="GO:1901678">
    <property type="term" value="P:iron coordination entity transport"/>
    <property type="evidence" value="ECO:0007669"/>
    <property type="project" value="UniProtKB-ARBA"/>
</dbReference>
<dbReference type="EMBL" id="MRCC01000042">
    <property type="protein sequence ID" value="OKH20382.1"/>
    <property type="molecule type" value="Genomic_DNA"/>
</dbReference>
<dbReference type="PROSITE" id="PS50983">
    <property type="entry name" value="FE_B12_PBP"/>
    <property type="match status" value="1"/>
</dbReference>
<comment type="subcellular location">
    <subcellularLocation>
        <location evidence="1">Cell envelope</location>
    </subcellularLocation>
</comment>
<dbReference type="Pfam" id="PF01497">
    <property type="entry name" value="Peripla_BP_2"/>
    <property type="match status" value="1"/>
</dbReference>
<protein>
    <recommendedName>
        <fullName evidence="5">Fe/B12 periplasmic-binding domain-containing protein</fullName>
    </recommendedName>
</protein>
<sequence length="138" mass="15362">MGKTCVPLNPQRVVTIDPFSLENVLAFGIQPVGVAASSDWLEDRDYLRDSLLNIETVGDFTQPSLEKILTLKPDLILGLTEDKKIYSQLMQIAPTILFDFASSGQWKDILMHNAETLGMTDVANQLMMAYSEALLKVE</sequence>
<evidence type="ECO:0000259" key="5">
    <source>
        <dbReference type="PROSITE" id="PS50983"/>
    </source>
</evidence>
<evidence type="ECO:0000256" key="3">
    <source>
        <dbReference type="ARBA" id="ARBA00022448"/>
    </source>
</evidence>
<dbReference type="GO" id="GO:0030288">
    <property type="term" value="C:outer membrane-bounded periplasmic space"/>
    <property type="evidence" value="ECO:0007669"/>
    <property type="project" value="TreeGrafter"/>
</dbReference>
<accession>A0A1U7H9W4</accession>
<reference evidence="6 7" key="1">
    <citation type="submission" date="2016-11" db="EMBL/GenBank/DDBJ databases">
        <title>Draft Genome Sequences of Nine Cyanobacterial Strains from Diverse Habitats.</title>
        <authorList>
            <person name="Zhu T."/>
            <person name="Hou S."/>
            <person name="Lu X."/>
            <person name="Hess W.R."/>
        </authorList>
    </citation>
    <scope>NUCLEOTIDE SEQUENCE [LARGE SCALE GENOMIC DNA]</scope>
    <source>
        <strain evidence="6 7">5.2 s.c.1</strain>
    </source>
</reference>
<evidence type="ECO:0000256" key="2">
    <source>
        <dbReference type="ARBA" id="ARBA00008814"/>
    </source>
</evidence>
<dbReference type="PANTHER" id="PTHR30532">
    <property type="entry name" value="IRON III DICITRATE-BINDING PERIPLASMIC PROTEIN"/>
    <property type="match status" value="1"/>
</dbReference>
<dbReference type="Gene3D" id="3.40.50.1980">
    <property type="entry name" value="Nitrogenase molybdenum iron protein domain"/>
    <property type="match status" value="1"/>
</dbReference>
<dbReference type="SUPFAM" id="SSF53807">
    <property type="entry name" value="Helical backbone' metal receptor"/>
    <property type="match status" value="1"/>
</dbReference>
<comment type="similarity">
    <text evidence="2">Belongs to the bacterial solute-binding protein 8 family.</text>
</comment>
<keyword evidence="3" id="KW-0813">Transport</keyword>
<comment type="caution">
    <text evidence="6">The sequence shown here is derived from an EMBL/GenBank/DDBJ whole genome shotgun (WGS) entry which is preliminary data.</text>
</comment>
<gene>
    <name evidence="6" type="ORF">NIES1031_23075</name>
</gene>
<feature type="domain" description="Fe/B12 periplasmic-binding" evidence="5">
    <location>
        <begin position="12"/>
        <end position="138"/>
    </location>
</feature>
<proteinExistence type="inferred from homology"/>
<organism evidence="6 7">
    <name type="scientific">Chroogloeocystis siderophila 5.2 s.c.1</name>
    <dbReference type="NCBI Taxonomy" id="247279"/>
    <lineage>
        <taxon>Bacteria</taxon>
        <taxon>Bacillati</taxon>
        <taxon>Cyanobacteriota</taxon>
        <taxon>Cyanophyceae</taxon>
        <taxon>Oscillatoriophycideae</taxon>
        <taxon>Chroococcales</taxon>
        <taxon>Chroococcaceae</taxon>
        <taxon>Chroogloeocystis</taxon>
    </lineage>
</organism>
<keyword evidence="7" id="KW-1185">Reference proteome</keyword>
<evidence type="ECO:0000256" key="1">
    <source>
        <dbReference type="ARBA" id="ARBA00004196"/>
    </source>
</evidence>
<dbReference type="InterPro" id="IPR002491">
    <property type="entry name" value="ABC_transptr_periplasmic_BD"/>
</dbReference>
<dbReference type="Proteomes" id="UP000185984">
    <property type="component" value="Unassembled WGS sequence"/>
</dbReference>
<keyword evidence="4" id="KW-0732">Signal</keyword>
<evidence type="ECO:0000256" key="4">
    <source>
        <dbReference type="ARBA" id="ARBA00022729"/>
    </source>
</evidence>
<evidence type="ECO:0000313" key="6">
    <source>
        <dbReference type="EMBL" id="OKH20382.1"/>
    </source>
</evidence>
<evidence type="ECO:0000313" key="7">
    <source>
        <dbReference type="Proteomes" id="UP000185984"/>
    </source>
</evidence>
<dbReference type="InterPro" id="IPR051313">
    <property type="entry name" value="Bact_iron-sidero_bind"/>
</dbReference>
<dbReference type="STRING" id="247279.NIES1031_23075"/>
<dbReference type="PANTHER" id="PTHR30532:SF25">
    <property type="entry name" value="IRON(III) DICITRATE-BINDING PERIPLASMIC PROTEIN"/>
    <property type="match status" value="1"/>
</dbReference>
<dbReference type="AlphaFoldDB" id="A0A1U7H9W4"/>